<evidence type="ECO:0000313" key="2">
    <source>
        <dbReference type="Proteomes" id="UP000237798"/>
    </source>
</evidence>
<organism evidence="1 2">
    <name type="scientific">Clostridium luticellarii</name>
    <dbReference type="NCBI Taxonomy" id="1691940"/>
    <lineage>
        <taxon>Bacteria</taxon>
        <taxon>Bacillati</taxon>
        <taxon>Bacillota</taxon>
        <taxon>Clostridia</taxon>
        <taxon>Eubacteriales</taxon>
        <taxon>Clostridiaceae</taxon>
        <taxon>Clostridium</taxon>
    </lineage>
</organism>
<proteinExistence type="predicted"/>
<dbReference type="InterPro" id="IPR054688">
    <property type="entry name" value="CD1247_N"/>
</dbReference>
<gene>
    <name evidence="1" type="ORF">CLLU_03530</name>
</gene>
<dbReference type="EMBL" id="PVXP01000003">
    <property type="protein sequence ID" value="PRR86552.1"/>
    <property type="molecule type" value="Genomic_DNA"/>
</dbReference>
<dbReference type="RefSeq" id="WP_106007862.1">
    <property type="nucleotide sequence ID" value="NZ_JALCPJ010000001.1"/>
</dbReference>
<dbReference type="AlphaFoldDB" id="A0A2T0BRV2"/>
<name>A0A2T0BRV2_9CLOT</name>
<protein>
    <submittedName>
        <fullName evidence="1">Uncharacterized protein</fullName>
    </submittedName>
</protein>
<reference evidence="1 2" key="1">
    <citation type="submission" date="2018-03" db="EMBL/GenBank/DDBJ databases">
        <title>Genome sequence of Clostridium luticellarii DSM 29923.</title>
        <authorList>
            <person name="Poehlein A."/>
            <person name="Daniel R."/>
        </authorList>
    </citation>
    <scope>NUCLEOTIDE SEQUENCE [LARGE SCALE GENOMIC DNA]</scope>
    <source>
        <strain evidence="1 2">DSM 29923</strain>
    </source>
</reference>
<dbReference type="NCBIfam" id="NF045650">
    <property type="entry name" value="CD1247_Nterm"/>
    <property type="match status" value="1"/>
</dbReference>
<accession>A0A2T0BRV2</accession>
<dbReference type="Proteomes" id="UP000237798">
    <property type="component" value="Unassembled WGS sequence"/>
</dbReference>
<keyword evidence="2" id="KW-1185">Reference proteome</keyword>
<comment type="caution">
    <text evidence="1">The sequence shown here is derived from an EMBL/GenBank/DDBJ whole genome shotgun (WGS) entry which is preliminary data.</text>
</comment>
<sequence length="131" mass="14838">MDSIKSKVSYINGLMDGLKIDTGTNEGKVLLEILGVLKDIADEIENISEAQKNMGDYMNAMDEDLAYLQDGLYDEDYETCRDMEENFEEINCPNCNDTVYVDKDALSQKKNLTCPNCHEDIALKDIKHSLE</sequence>
<evidence type="ECO:0000313" key="1">
    <source>
        <dbReference type="EMBL" id="PRR86552.1"/>
    </source>
</evidence>
<dbReference type="SUPFAM" id="SSF48695">
    <property type="entry name" value="Multiheme cytochromes"/>
    <property type="match status" value="1"/>
</dbReference>
<dbReference type="InterPro" id="IPR036280">
    <property type="entry name" value="Multihaem_cyt_sf"/>
</dbReference>
<dbReference type="OrthoDB" id="2381377at2"/>